<dbReference type="PANTHER" id="PTHR44591">
    <property type="entry name" value="STRESS RESPONSE REGULATOR PROTEIN 1"/>
    <property type="match status" value="1"/>
</dbReference>
<dbReference type="PROSITE" id="PS50110">
    <property type="entry name" value="RESPONSE_REGULATORY"/>
    <property type="match status" value="1"/>
</dbReference>
<evidence type="ECO:0000256" key="2">
    <source>
        <dbReference type="PROSITE-ProRule" id="PRU00169"/>
    </source>
</evidence>
<dbReference type="PANTHER" id="PTHR44591:SF25">
    <property type="entry name" value="CHEMOTAXIS TWO-COMPONENT RESPONSE REGULATOR"/>
    <property type="match status" value="1"/>
</dbReference>
<dbReference type="Gene3D" id="3.40.50.2300">
    <property type="match status" value="1"/>
</dbReference>
<dbReference type="EC" id="2.7.13.3" evidence="5"/>
<reference evidence="6" key="1">
    <citation type="submission" date="2016-12" db="EMBL/GenBank/DDBJ databases">
        <title>Comparative genomics of four Isosphaeraceae planctomycetes: a common pool of plasmids and glycoside hydrolase genes.</title>
        <authorList>
            <person name="Ivanova A."/>
        </authorList>
    </citation>
    <scope>NUCLEOTIDE SEQUENCE [LARGE SCALE GENOMIC DNA]</scope>
    <source>
        <strain evidence="6">PX4</strain>
    </source>
</reference>
<organism evidence="5 6">
    <name type="scientific">Paludisphaera borealis</name>
    <dbReference type="NCBI Taxonomy" id="1387353"/>
    <lineage>
        <taxon>Bacteria</taxon>
        <taxon>Pseudomonadati</taxon>
        <taxon>Planctomycetota</taxon>
        <taxon>Planctomycetia</taxon>
        <taxon>Isosphaerales</taxon>
        <taxon>Isosphaeraceae</taxon>
        <taxon>Paludisphaera</taxon>
    </lineage>
</organism>
<dbReference type="EMBL" id="CP019082">
    <property type="protein sequence ID" value="APW61253.1"/>
    <property type="molecule type" value="Genomic_DNA"/>
</dbReference>
<keyword evidence="5" id="KW-0418">Kinase</keyword>
<feature type="modified residue" description="4-aspartylphosphate" evidence="2">
    <location>
        <position position="82"/>
    </location>
</feature>
<sequence>MKSASFDTTPSVRRSRLDGANRREIARKPMTKTIVHADDSASVRRWVAEQLGELDLKVVSVADGEAALQYLKESVCDLLLTDLEMPNLDGLGLLAAVRELPAHRFLPVLVLSSKHPTEFDPLRRQGVTGWLVKPVDSEHLRRWVRRVLPE</sequence>
<dbReference type="AlphaFoldDB" id="A0A1U7CQU9"/>
<dbReference type="InterPro" id="IPR011006">
    <property type="entry name" value="CheY-like_superfamily"/>
</dbReference>
<accession>A0A1U7CQU9</accession>
<feature type="region of interest" description="Disordered" evidence="3">
    <location>
        <begin position="1"/>
        <end position="22"/>
    </location>
</feature>
<dbReference type="GO" id="GO:0004673">
    <property type="term" value="F:protein histidine kinase activity"/>
    <property type="evidence" value="ECO:0007669"/>
    <property type="project" value="UniProtKB-EC"/>
</dbReference>
<protein>
    <submittedName>
        <fullName evidence="5">CAI-1 autoinducer sensor kinase/phosphatase CqsS</fullName>
        <ecNumber evidence="5">2.7.13.3</ecNumber>
    </submittedName>
</protein>
<dbReference type="SMART" id="SM00448">
    <property type="entry name" value="REC"/>
    <property type="match status" value="1"/>
</dbReference>
<evidence type="ECO:0000259" key="4">
    <source>
        <dbReference type="PROSITE" id="PS50110"/>
    </source>
</evidence>
<name>A0A1U7CQU9_9BACT</name>
<keyword evidence="5" id="KW-0808">Transferase</keyword>
<keyword evidence="1 2" id="KW-0597">Phosphoprotein</keyword>
<evidence type="ECO:0000313" key="5">
    <source>
        <dbReference type="EMBL" id="APW61253.1"/>
    </source>
</evidence>
<keyword evidence="6" id="KW-1185">Reference proteome</keyword>
<evidence type="ECO:0000313" key="6">
    <source>
        <dbReference type="Proteomes" id="UP000186309"/>
    </source>
</evidence>
<dbReference type="GO" id="GO:0000160">
    <property type="term" value="P:phosphorelay signal transduction system"/>
    <property type="evidence" value="ECO:0007669"/>
    <property type="project" value="InterPro"/>
</dbReference>
<gene>
    <name evidence="5" type="primary">cqsS</name>
    <name evidence="5" type="ORF">BSF38_02765</name>
</gene>
<proteinExistence type="predicted"/>
<feature type="domain" description="Response regulatory" evidence="4">
    <location>
        <begin position="33"/>
        <end position="148"/>
    </location>
</feature>
<dbReference type="SUPFAM" id="SSF52172">
    <property type="entry name" value="CheY-like"/>
    <property type="match status" value="1"/>
</dbReference>
<dbReference type="InterPro" id="IPR001789">
    <property type="entry name" value="Sig_transdc_resp-reg_receiver"/>
</dbReference>
<dbReference type="Pfam" id="PF00072">
    <property type="entry name" value="Response_reg"/>
    <property type="match status" value="1"/>
</dbReference>
<dbReference type="Proteomes" id="UP000186309">
    <property type="component" value="Chromosome"/>
</dbReference>
<feature type="compositionally biased region" description="Polar residues" evidence="3">
    <location>
        <begin position="1"/>
        <end position="12"/>
    </location>
</feature>
<dbReference type="InterPro" id="IPR050595">
    <property type="entry name" value="Bact_response_regulator"/>
</dbReference>
<dbReference type="KEGG" id="pbor:BSF38_02765"/>
<evidence type="ECO:0000256" key="1">
    <source>
        <dbReference type="ARBA" id="ARBA00022553"/>
    </source>
</evidence>
<evidence type="ECO:0000256" key="3">
    <source>
        <dbReference type="SAM" id="MobiDB-lite"/>
    </source>
</evidence>
<dbReference type="STRING" id="1387353.BSF38_02765"/>